<proteinExistence type="predicted"/>
<gene>
    <name evidence="1" type="ORF">AOQ71_31950</name>
</gene>
<keyword evidence="2" id="KW-1185">Reference proteome</keyword>
<evidence type="ECO:0000313" key="1">
    <source>
        <dbReference type="EMBL" id="KRQ03339.1"/>
    </source>
</evidence>
<dbReference type="EMBL" id="LJYG01000108">
    <property type="protein sequence ID" value="KRQ03339.1"/>
    <property type="molecule type" value="Genomic_DNA"/>
</dbReference>
<name>A0A0R3D0H5_9BRAD</name>
<dbReference type="STRING" id="989370.AOQ71_31950"/>
<sequence>MDWSAPQDPRTPKTSTSEAVLEGALTGAGAGWRDEVYGASKASGLPEWMGGFRAPFGAARLAAEHFSREPGEATKTYDEAVARIRERQRNAAEDHPIAYNASQIGGSFLPASKIVKGVGTGATLAGAVVRSAAAGGIIGGITGAGDANGDLTDRAIGAAEGAPVGVVLGGAAPVVGHAVGKGISAVMNREGTAGTAAGKVLNALERDGVTPANLQSRLDAIGPQAMIADVGPNAMQQAAVIAASPGAGQQTIRAAIEARNAGASGRVTNAVNGVMGGPVNYGQIESSIIQRRSNAARPLYDQAYQIPLPPIPEVQEVLNTPTGRAAAARAARLSRDEGIPFDPNSVRGVDLIKRTLDDVVSMGQRTGRNNEARIIANLRDRLVSAVDNQVPEYAMARDAYAGESAIRDALQAGRNLFSDSLSPQQIGDQLVGMTAGERDAFLQGARAQIQTIMGTARNDSSRVRQLLQKGFNQEKLEMVLGPQAANDLMRQVGFETTAANTSHRVIGNSETAARVAGREDLTPGSSGLGIRDSFAAGGMMGAARGVGLKLMDRAIEAVQTGRQRAIEGAMADILTLQGPDRQRAIDAVIRAAQQRDRSGTLARQVRNLASGAALSGSAPYDRPVGAAALDLIGAQ</sequence>
<protein>
    <submittedName>
        <fullName evidence="1">Uncharacterized protein</fullName>
    </submittedName>
</protein>
<accession>A0A0R3D0H5</accession>
<reference evidence="1 2" key="1">
    <citation type="submission" date="2015-09" db="EMBL/GenBank/DDBJ databases">
        <title>Draft Genome Sequence of Bradyrhizobium manausense Strain BR 3351T, a Novel Symbiotic Nitrogen-Fixing Alphaproteobacterium Isolated from Brazilian Amazon Rain Forest.</title>
        <authorList>
            <person name="De Araujo J.L."/>
            <person name="Zilli J.E."/>
        </authorList>
    </citation>
    <scope>NUCLEOTIDE SEQUENCE [LARGE SCALE GENOMIC DNA]</scope>
    <source>
        <strain evidence="1 2">BR3351</strain>
    </source>
</reference>
<organism evidence="1 2">
    <name type="scientific">Bradyrhizobium manausense</name>
    <dbReference type="NCBI Taxonomy" id="989370"/>
    <lineage>
        <taxon>Bacteria</taxon>
        <taxon>Pseudomonadati</taxon>
        <taxon>Pseudomonadota</taxon>
        <taxon>Alphaproteobacteria</taxon>
        <taxon>Hyphomicrobiales</taxon>
        <taxon>Nitrobacteraceae</taxon>
        <taxon>Bradyrhizobium</taxon>
    </lineage>
</organism>
<evidence type="ECO:0000313" key="2">
    <source>
        <dbReference type="Proteomes" id="UP000051936"/>
    </source>
</evidence>
<comment type="caution">
    <text evidence="1">The sequence shown here is derived from an EMBL/GenBank/DDBJ whole genome shotgun (WGS) entry which is preliminary data.</text>
</comment>
<dbReference type="Proteomes" id="UP000051936">
    <property type="component" value="Unassembled WGS sequence"/>
</dbReference>
<dbReference type="AlphaFoldDB" id="A0A0R3D0H5"/>